<name>K9VBI0_9CYAN</name>
<dbReference type="HOGENOM" id="CLU_230486_0_0_3"/>
<dbReference type="SUPFAM" id="SSF141072">
    <property type="entry name" value="CalX-like"/>
    <property type="match status" value="2"/>
</dbReference>
<dbReference type="PANTHER" id="PTHR37835:SF1">
    <property type="entry name" value="ALPHA-CLOSTRIPAIN"/>
    <property type="match status" value="1"/>
</dbReference>
<reference evidence="6 7" key="1">
    <citation type="submission" date="2012-05" db="EMBL/GenBank/DDBJ databases">
        <title>Finished chromosome of genome of Oscillatoria sp. PCC 7112.</title>
        <authorList>
            <consortium name="US DOE Joint Genome Institute"/>
            <person name="Gugger M."/>
            <person name="Coursin T."/>
            <person name="Rippka R."/>
            <person name="Tandeau De Marsac N."/>
            <person name="Huntemann M."/>
            <person name="Wei C.-L."/>
            <person name="Han J."/>
            <person name="Detter J.C."/>
            <person name="Han C."/>
            <person name="Tapia R."/>
            <person name="Davenport K."/>
            <person name="Daligault H."/>
            <person name="Erkkila T."/>
            <person name="Gu W."/>
            <person name="Munk A.C.C."/>
            <person name="Teshima H."/>
            <person name="Xu Y."/>
            <person name="Chain P."/>
            <person name="Chen A."/>
            <person name="Krypides N."/>
            <person name="Mavromatis K."/>
            <person name="Markowitz V."/>
            <person name="Szeto E."/>
            <person name="Ivanova N."/>
            <person name="Mikhailova N."/>
            <person name="Ovchinnikova G."/>
            <person name="Pagani I."/>
            <person name="Pati A."/>
            <person name="Goodwin L."/>
            <person name="Peters L."/>
            <person name="Pitluck S."/>
            <person name="Woyke T."/>
            <person name="Kerfeld C."/>
        </authorList>
    </citation>
    <scope>NUCLEOTIDE SEQUENCE [LARGE SCALE GENOMIC DNA]</scope>
    <source>
        <strain evidence="6 7">PCC 7112</strain>
    </source>
</reference>
<dbReference type="PRINTS" id="PR01217">
    <property type="entry name" value="PRICHEXTENSN"/>
</dbReference>
<dbReference type="Pfam" id="PF14252">
    <property type="entry name" value="DUF4347"/>
    <property type="match status" value="1"/>
</dbReference>
<dbReference type="Gene3D" id="3.40.50.11970">
    <property type="match status" value="1"/>
</dbReference>
<dbReference type="EMBL" id="CP003614">
    <property type="protein sequence ID" value="AFZ05473.1"/>
    <property type="molecule type" value="Genomic_DNA"/>
</dbReference>
<feature type="compositionally biased region" description="Pro residues" evidence="4">
    <location>
        <begin position="1104"/>
        <end position="1244"/>
    </location>
</feature>
<evidence type="ECO:0000313" key="7">
    <source>
        <dbReference type="Proteomes" id="UP000010478"/>
    </source>
</evidence>
<dbReference type="RefSeq" id="WP_015174801.1">
    <property type="nucleotide sequence ID" value="NC_019729.1"/>
</dbReference>
<dbReference type="Pfam" id="PF03415">
    <property type="entry name" value="Peptidase_C11"/>
    <property type="match status" value="1"/>
</dbReference>
<dbReference type="InterPro" id="IPR001343">
    <property type="entry name" value="Hemolysn_Ca-bd"/>
</dbReference>
<keyword evidence="2" id="KW-0677">Repeat</keyword>
<dbReference type="GO" id="GO:0005509">
    <property type="term" value="F:calcium ion binding"/>
    <property type="evidence" value="ECO:0007669"/>
    <property type="project" value="InterPro"/>
</dbReference>
<dbReference type="Gene3D" id="2.130.10.130">
    <property type="entry name" value="Integrin alpha, N-terminal"/>
    <property type="match status" value="1"/>
</dbReference>
<feature type="region of interest" description="Disordered" evidence="4">
    <location>
        <begin position="2070"/>
        <end position="2133"/>
    </location>
</feature>
<evidence type="ECO:0000256" key="2">
    <source>
        <dbReference type="ARBA" id="ARBA00022737"/>
    </source>
</evidence>
<protein>
    <submittedName>
        <fullName evidence="6">Peptidase C11 clostripain</fullName>
    </submittedName>
</protein>
<evidence type="ECO:0000256" key="3">
    <source>
        <dbReference type="ARBA" id="ARBA00022837"/>
    </source>
</evidence>
<dbReference type="Pfam" id="PF13517">
    <property type="entry name" value="FG-GAP_3"/>
    <property type="match status" value="3"/>
</dbReference>
<dbReference type="InterPro" id="IPR038081">
    <property type="entry name" value="CalX-like_sf"/>
</dbReference>
<dbReference type="Gene3D" id="2.60.40.2030">
    <property type="match status" value="2"/>
</dbReference>
<dbReference type="InterPro" id="IPR028994">
    <property type="entry name" value="Integrin_alpha_N"/>
</dbReference>
<dbReference type="PRINTS" id="PR00313">
    <property type="entry name" value="CABNDNGRPT"/>
</dbReference>
<dbReference type="Pfam" id="PF00353">
    <property type="entry name" value="HemolysinCabind"/>
    <property type="match status" value="3"/>
</dbReference>
<dbReference type="SMART" id="SM00237">
    <property type="entry name" value="Calx_beta"/>
    <property type="match status" value="1"/>
</dbReference>
<evidence type="ECO:0000256" key="1">
    <source>
        <dbReference type="ARBA" id="ARBA00022729"/>
    </source>
</evidence>
<organism evidence="6 7">
    <name type="scientific">Phormidium nigroviride PCC 7112</name>
    <dbReference type="NCBI Taxonomy" id="179408"/>
    <lineage>
        <taxon>Bacteria</taxon>
        <taxon>Bacillati</taxon>
        <taxon>Cyanobacteriota</taxon>
        <taxon>Cyanophyceae</taxon>
        <taxon>Oscillatoriophycideae</taxon>
        <taxon>Oscillatoriales</taxon>
        <taxon>Oscillatoriaceae</taxon>
        <taxon>Phormidium</taxon>
    </lineage>
</organism>
<dbReference type="Gene3D" id="2.30.30.100">
    <property type="match status" value="4"/>
</dbReference>
<dbReference type="Proteomes" id="UP000010478">
    <property type="component" value="Chromosome"/>
</dbReference>
<evidence type="ECO:0000313" key="6">
    <source>
        <dbReference type="EMBL" id="AFZ05473.1"/>
    </source>
</evidence>
<dbReference type="GO" id="GO:0007154">
    <property type="term" value="P:cell communication"/>
    <property type="evidence" value="ECO:0007669"/>
    <property type="project" value="InterPro"/>
</dbReference>
<keyword evidence="7" id="KW-1185">Reference proteome</keyword>
<dbReference type="InterPro" id="IPR018511">
    <property type="entry name" value="Hemolysin-typ_Ca-bd_CS"/>
</dbReference>
<gene>
    <name evidence="6" type="ORF">Osc7112_0901</name>
</gene>
<proteinExistence type="predicted"/>
<dbReference type="STRING" id="179408.Osc7112_0901"/>
<dbReference type="InterPro" id="IPR025592">
    <property type="entry name" value="DUF4347"/>
</dbReference>
<evidence type="ECO:0000256" key="4">
    <source>
        <dbReference type="SAM" id="MobiDB-lite"/>
    </source>
</evidence>
<dbReference type="PROSITE" id="PS00330">
    <property type="entry name" value="HEMOLYSIN_CALCIUM"/>
    <property type="match status" value="1"/>
</dbReference>
<dbReference type="InterPro" id="IPR003644">
    <property type="entry name" value="Calx_beta"/>
</dbReference>
<sequence>MLNSMTPLSSKAIAFIDAAVPDPQTLIDGVIPETEVIQLESNRNCLEQIAEALEGEKFSIIHIIAHGQPGCVQLGNVELSWENLRDGAGNYAAAVQGWAQSLTPNAEIILYGCNVGQGNIGKAFVQRLSQLTGASVAASENLTGCAEAGGDWELTVTAGTIKADIAFGPEAIAAYSHVLNTFKLTPTGLTTGNRPTAIVSQDFNGDGLLDLAVANRSSDSVSILLGTGQGNFGTATNLTLGSAGNPNGIVAGNFNGDTLPDLAVSTAIGGDIGGGVYVFLGTGQGNFSNPNNFGPGITKEAIATGDFNQDGFADLVVAEDNQVSIALGNGQGTFGNFNNVGTAISPLAIAIGDFNGDNNLDVVATNGNPANSVSIFFGTGQGTFGNQTNLNVGTSPSAIAVGDFNADGSSDLAVANADNQNVSILSGTGQGTFSNPANFNVGLSPDDIAVGDFNADGQPDLAVANAGSNDVSILTGTGQGTFNGPFNYNTGGTTPRAIAVGDFNSDTRPDIAVANTGSNRVTILANVLLQPNFDGVPLSVAEGDTDTTVNLPITLEEGLLFADQIVTILTAPNFVTSTATATQGVDYNLSNNPLTFPAGSSSSTQNLALTIKADNFAEEDEAIVLTSTIFPYFRSLLIPANDPIIYTVGASAGTVPEGNSGTNPLIFTVSRSGGTDSAGTVDYAIAGTATNGSDYNNIGGTSGATDVNGTVNFAAGETSKTITLDVLGDSAIEPDETITVTLSNPIAPGPTPTITTASATTTITNDDTAGILVNPDSGLTTTEAGGTATFTVQLNSQPTANVTVGLSSSNVAEGTVSIPSLTFTPANWSAPQTVTITGVDDNIADGNQTYTIFTAAAVSTDSNYSNFNPSDVSVTNSDNETPGITVNPTAGLTTTEAGGTANFSVVLNTQPTAPVTIALSSSNPAEGTISTNTLSFTPNNWNQAQTVTVTGVGDNIADGDIAYTIVTEAAVSTDSNYSNFNPSDVSVTNSDSDTVGVTVNPASTTAAEGGATGSYTLQLNSQPTAPVTVSFDGGNQISAIAPISFDAANWNIAQTVTVIATDDTVIEGTHTGTINHAVTSTDAKYSGIAIGPVTVAITDNDTPTPTPTPTPTSPTPTPTPTPTSPTPTPPIITSPTPTPTPTPPIITPPITSPTPTPPIITSPTPTPPIITSPTPTPPITSPTPTPPITPTPTPTPTPPITPTPTPTPPITPTPTPTPTPPITPTPTPTPTVLPPAPTPTPSITPTPTRAPAKWTFMVYMAAANDLEPFGIEDFLEMSSVGSNSDVNIVVQFDRTPGFDATYDNWTDTRRGLIQAGDLPNLTWGTSVGEVNMGDPNNLTNFVNWGTANYPADNYAIVVWDHGDGWRNTATARTVANDWESGDVLENREVGAALAGVPENMDLIGFDACLMAMLEVAHQVKDEGSVFVGSEYLEPGDGWPYDPILLQLKANPTWSPAQLGSAIVTNYGDSYGGSQTQSATDLSKIGGLSAAMSDLATAIVSGATATDVDRLQVHRNNSADFYYSHYRDLGTFLANVAGDSTISDSIRTAAQTAFDTYNLAIIQNHSGLSYGGTGLSIYLQSRGEALNPDYNSTIIDFAADTQWDEFLNWWQSPIVNNPPVVNRSVFSQSAALGFSQTGNAFNLVANTYTDPDPGDSINYSIALANFSESFSAFTWETDLNGGSYRQPIAGSTFPEIPLPSWLTFNSATRTINLGPTRPASFNYWLKVKGTDESGATASEIIRFKSNALGGFVIDGYIAGATVFFDANKNSVLDATEPSATTADSGEFDLDLDSNIFDKNQNGELDPEEGNIVAFGGIDTATGLPLETPVTAPPYATVVTLLTSLVADLIDRGIDSDRAESLVKSSLSIPANVDITSLDPIAATENAIAGGVETLTAMVKVQNVITQTAALIDGASILENTDSVKAVVSAIVQQIQSGTTLNLSDANQLATIVDRAATAAQQFDSDLNTQQLLQIAPDAAKVMAEANQRIDRVVSNTATVSINREVARVQKVALGATSEDLKAVGTGTKSIAQVIAENTGTALDTKIQQTTLPDTPAVAVIEGEIDAIAANSNLTGTDGDDSLFGDSGSDTMAGKRGNDTLSGLGGNDWIQGNQGNDSLDGGDGDDTVYGGKESDNLLGNNGEDILFGNRGQDSLSGGEGNDSLYGGQASDILLGDNGDDFLSGENGDDSLIGGNGSDRFLISANSGSDIIFDFEAGIDFLVLAENLTFSQLSILPSNSAALISLTATGEILAAINGVTANQISIANFT</sequence>
<feature type="region of interest" description="Disordered" evidence="4">
    <location>
        <begin position="1096"/>
        <end position="1248"/>
    </location>
</feature>
<dbReference type="InterPro" id="IPR011049">
    <property type="entry name" value="Serralysin-like_metalloprot_C"/>
</dbReference>
<dbReference type="KEGG" id="oni:Osc7112_0901"/>
<dbReference type="InterPro" id="IPR005077">
    <property type="entry name" value="Peptidase_C11"/>
</dbReference>
<dbReference type="eggNOG" id="COG2931">
    <property type="taxonomic scope" value="Bacteria"/>
</dbReference>
<dbReference type="GO" id="GO:0016020">
    <property type="term" value="C:membrane"/>
    <property type="evidence" value="ECO:0007669"/>
    <property type="project" value="InterPro"/>
</dbReference>
<keyword evidence="3" id="KW-0106">Calcium</keyword>
<dbReference type="SUPFAM" id="SSF51120">
    <property type="entry name" value="beta-Roll"/>
    <property type="match status" value="2"/>
</dbReference>
<dbReference type="PANTHER" id="PTHR37835">
    <property type="entry name" value="ALPHA-CLOSTRIPAIN"/>
    <property type="match status" value="1"/>
</dbReference>
<evidence type="ECO:0000259" key="5">
    <source>
        <dbReference type="SMART" id="SM00237"/>
    </source>
</evidence>
<dbReference type="SUPFAM" id="SSF69318">
    <property type="entry name" value="Integrin alpha N-terminal domain"/>
    <property type="match status" value="1"/>
</dbReference>
<accession>K9VBI0</accession>
<feature type="domain" description="Calx-beta" evidence="5">
    <location>
        <begin position="636"/>
        <end position="743"/>
    </location>
</feature>
<dbReference type="Pfam" id="PF03160">
    <property type="entry name" value="Calx-beta"/>
    <property type="match status" value="3"/>
</dbReference>
<dbReference type="InterPro" id="IPR013517">
    <property type="entry name" value="FG-GAP"/>
</dbReference>
<dbReference type="OrthoDB" id="414830at2"/>
<dbReference type="Gene3D" id="2.150.10.10">
    <property type="entry name" value="Serralysin-like metalloprotease, C-terminal"/>
    <property type="match status" value="2"/>
</dbReference>
<keyword evidence="1" id="KW-0732">Signal</keyword>